<feature type="transmembrane region" description="Helical" evidence="1">
    <location>
        <begin position="183"/>
        <end position="202"/>
    </location>
</feature>
<dbReference type="Proteomes" id="UP001250214">
    <property type="component" value="Unassembled WGS sequence"/>
</dbReference>
<organism evidence="2 3">
    <name type="scientific">Lipingzhangella rawalii</name>
    <dbReference type="NCBI Taxonomy" id="2055835"/>
    <lineage>
        <taxon>Bacteria</taxon>
        <taxon>Bacillati</taxon>
        <taxon>Actinomycetota</taxon>
        <taxon>Actinomycetes</taxon>
        <taxon>Streptosporangiales</taxon>
        <taxon>Nocardiopsidaceae</taxon>
        <taxon>Lipingzhangella</taxon>
    </lineage>
</organism>
<evidence type="ECO:0000313" key="3">
    <source>
        <dbReference type="Proteomes" id="UP001250214"/>
    </source>
</evidence>
<proteinExistence type="predicted"/>
<keyword evidence="1" id="KW-0812">Transmembrane</keyword>
<feature type="transmembrane region" description="Helical" evidence="1">
    <location>
        <begin position="26"/>
        <end position="47"/>
    </location>
</feature>
<dbReference type="RefSeq" id="WP_310911348.1">
    <property type="nucleotide sequence ID" value="NZ_JAVLVT010000002.1"/>
</dbReference>
<gene>
    <name evidence="2" type="ORF">RIF23_05835</name>
</gene>
<dbReference type="EMBL" id="JAVLVT010000002">
    <property type="protein sequence ID" value="MDS1269813.1"/>
    <property type="molecule type" value="Genomic_DNA"/>
</dbReference>
<reference evidence="3" key="1">
    <citation type="submission" date="2023-07" db="EMBL/GenBank/DDBJ databases">
        <title>Novel species in the genus Lipingzhangella isolated from Sambhar Salt Lake.</title>
        <authorList>
            <person name="Jiya N."/>
            <person name="Kajale S."/>
            <person name="Sharma A."/>
        </authorList>
    </citation>
    <scope>NUCLEOTIDE SEQUENCE [LARGE SCALE GENOMIC DNA]</scope>
    <source>
        <strain evidence="3">LS1_29</strain>
    </source>
</reference>
<evidence type="ECO:0000313" key="2">
    <source>
        <dbReference type="EMBL" id="MDS1269813.1"/>
    </source>
</evidence>
<feature type="transmembrane region" description="Helical" evidence="1">
    <location>
        <begin position="92"/>
        <end position="113"/>
    </location>
</feature>
<feature type="transmembrane region" description="Helical" evidence="1">
    <location>
        <begin position="153"/>
        <end position="177"/>
    </location>
</feature>
<keyword evidence="1" id="KW-1133">Transmembrane helix</keyword>
<accession>A0ABU2H3D3</accession>
<feature type="transmembrane region" description="Helical" evidence="1">
    <location>
        <begin position="241"/>
        <end position="260"/>
    </location>
</feature>
<keyword evidence="3" id="KW-1185">Reference proteome</keyword>
<protein>
    <submittedName>
        <fullName evidence="2">Uncharacterized protein</fullName>
    </submittedName>
</protein>
<sequence>MTATAPQPAPHTGRARISKRSLRTDHWWIGPTLTVLGLTAFLVYGLARVLQQDHYWVAEYHYLTPFYSPCLSADCAPGSAVFGTLPWEFPWFLPYAVVSLPLLLAFRFTCYYYRKAYYRSFWQAPTACAVPEPHRSYTGEARLPLILQNSHRYFFYVALAITLLNTYDAALALGYGLGGGHGLGLGNLVMLTNVVLLWCYTLSCHSCRHVFGGRLRSFGNRPIRYWMWTQISRLNTRHMEFAWITLGTLMLTDAYVLLVASETIADPRLFATSG</sequence>
<name>A0ABU2H3D3_9ACTN</name>
<keyword evidence="1" id="KW-0472">Membrane</keyword>
<evidence type="ECO:0000256" key="1">
    <source>
        <dbReference type="SAM" id="Phobius"/>
    </source>
</evidence>
<comment type="caution">
    <text evidence="2">The sequence shown here is derived from an EMBL/GenBank/DDBJ whole genome shotgun (WGS) entry which is preliminary data.</text>
</comment>